<dbReference type="EMBL" id="CVRI01000057">
    <property type="protein sequence ID" value="CRL02426.1"/>
    <property type="molecule type" value="Genomic_DNA"/>
</dbReference>
<protein>
    <submittedName>
        <fullName evidence="1">CLUMA_CG015508, isoform A</fullName>
    </submittedName>
</protein>
<sequence length="85" mass="9557">MFVCGMRATSSTLCSLVKFHLILNRFASLKSDLWAFGDYVSSSSKLNLFLTNLQERNIYVPQTGDVMINNHLNTVGLQFLILEAV</sequence>
<keyword evidence="2" id="KW-1185">Reference proteome</keyword>
<dbReference type="AlphaFoldDB" id="A0A1J1IRS8"/>
<accession>A0A1J1IRS8</accession>
<organism evidence="1 2">
    <name type="scientific">Clunio marinus</name>
    <dbReference type="NCBI Taxonomy" id="568069"/>
    <lineage>
        <taxon>Eukaryota</taxon>
        <taxon>Metazoa</taxon>
        <taxon>Ecdysozoa</taxon>
        <taxon>Arthropoda</taxon>
        <taxon>Hexapoda</taxon>
        <taxon>Insecta</taxon>
        <taxon>Pterygota</taxon>
        <taxon>Neoptera</taxon>
        <taxon>Endopterygota</taxon>
        <taxon>Diptera</taxon>
        <taxon>Nematocera</taxon>
        <taxon>Chironomoidea</taxon>
        <taxon>Chironomidae</taxon>
        <taxon>Clunio</taxon>
    </lineage>
</organism>
<reference evidence="1 2" key="1">
    <citation type="submission" date="2015-04" db="EMBL/GenBank/DDBJ databases">
        <authorList>
            <person name="Syromyatnikov M.Y."/>
            <person name="Popov V.N."/>
        </authorList>
    </citation>
    <scope>NUCLEOTIDE SEQUENCE [LARGE SCALE GENOMIC DNA]</scope>
</reference>
<gene>
    <name evidence="1" type="ORF">CLUMA_CG015508</name>
</gene>
<evidence type="ECO:0000313" key="1">
    <source>
        <dbReference type="EMBL" id="CRL02426.1"/>
    </source>
</evidence>
<name>A0A1J1IRS8_9DIPT</name>
<evidence type="ECO:0000313" key="2">
    <source>
        <dbReference type="Proteomes" id="UP000183832"/>
    </source>
</evidence>
<proteinExistence type="predicted"/>
<dbReference type="Proteomes" id="UP000183832">
    <property type="component" value="Unassembled WGS sequence"/>
</dbReference>